<organism evidence="1 2">
    <name type="scientific">Athelia psychrophila</name>
    <dbReference type="NCBI Taxonomy" id="1759441"/>
    <lineage>
        <taxon>Eukaryota</taxon>
        <taxon>Fungi</taxon>
        <taxon>Dikarya</taxon>
        <taxon>Basidiomycota</taxon>
        <taxon>Agaricomycotina</taxon>
        <taxon>Agaricomycetes</taxon>
        <taxon>Agaricomycetidae</taxon>
        <taxon>Atheliales</taxon>
        <taxon>Atheliaceae</taxon>
        <taxon>Athelia</taxon>
    </lineage>
</organism>
<dbReference type="EMBL" id="KV417618">
    <property type="protein sequence ID" value="KZP14411.1"/>
    <property type="molecule type" value="Genomic_DNA"/>
</dbReference>
<dbReference type="AlphaFoldDB" id="A0A166D7N2"/>
<dbReference type="OrthoDB" id="2554322at2759"/>
<proteinExistence type="predicted"/>
<evidence type="ECO:0000313" key="1">
    <source>
        <dbReference type="EMBL" id="KZP14411.1"/>
    </source>
</evidence>
<reference evidence="1 2" key="1">
    <citation type="journal article" date="2016" name="Mol. Biol. Evol.">
        <title>Comparative Genomics of Early-Diverging Mushroom-Forming Fungi Provides Insights into the Origins of Lignocellulose Decay Capabilities.</title>
        <authorList>
            <person name="Nagy L.G."/>
            <person name="Riley R."/>
            <person name="Tritt A."/>
            <person name="Adam C."/>
            <person name="Daum C."/>
            <person name="Floudas D."/>
            <person name="Sun H."/>
            <person name="Yadav J.S."/>
            <person name="Pangilinan J."/>
            <person name="Larsson K.H."/>
            <person name="Matsuura K."/>
            <person name="Barry K."/>
            <person name="Labutti K."/>
            <person name="Kuo R."/>
            <person name="Ohm R.A."/>
            <person name="Bhattacharya S.S."/>
            <person name="Shirouzu T."/>
            <person name="Yoshinaga Y."/>
            <person name="Martin F.M."/>
            <person name="Grigoriev I.V."/>
            <person name="Hibbett D.S."/>
        </authorList>
    </citation>
    <scope>NUCLEOTIDE SEQUENCE [LARGE SCALE GENOMIC DNA]</scope>
    <source>
        <strain evidence="1 2">CBS 109695</strain>
    </source>
</reference>
<name>A0A166D7N2_9AGAM</name>
<protein>
    <submittedName>
        <fullName evidence="1">Uncharacterized protein</fullName>
    </submittedName>
</protein>
<evidence type="ECO:0000313" key="2">
    <source>
        <dbReference type="Proteomes" id="UP000076532"/>
    </source>
</evidence>
<accession>A0A166D7N2</accession>
<keyword evidence="2" id="KW-1185">Reference proteome</keyword>
<feature type="non-terminal residue" evidence="1">
    <location>
        <position position="1"/>
    </location>
</feature>
<sequence length="56" mass="6469">VPRKNRLGDLKIPTRKRQAQVSFMRDLRLAREFVGNVELKLSFRFSLILASVLGRA</sequence>
<dbReference type="Proteomes" id="UP000076532">
    <property type="component" value="Unassembled WGS sequence"/>
</dbReference>
<gene>
    <name evidence="1" type="ORF">FIBSPDRAFT_751943</name>
</gene>